<feature type="transmembrane region" description="Helical" evidence="1">
    <location>
        <begin position="219"/>
        <end position="237"/>
    </location>
</feature>
<feature type="transmembrane region" description="Helical" evidence="1">
    <location>
        <begin position="83"/>
        <end position="104"/>
    </location>
</feature>
<reference evidence="2 3" key="1">
    <citation type="submission" date="2020-10" db="EMBL/GenBank/DDBJ databases">
        <title>Connecting structure to function with the recovery of over 1000 high-quality activated sludge metagenome-assembled genomes encoding full-length rRNA genes using long-read sequencing.</title>
        <authorList>
            <person name="Singleton C.M."/>
            <person name="Petriglieri F."/>
            <person name="Kristensen J.M."/>
            <person name="Kirkegaard R.H."/>
            <person name="Michaelsen T.Y."/>
            <person name="Andersen M.H."/>
            <person name="Karst S.M."/>
            <person name="Dueholm M.S."/>
            <person name="Nielsen P.H."/>
            <person name="Albertsen M."/>
        </authorList>
    </citation>
    <scope>NUCLEOTIDE SEQUENCE [LARGE SCALE GENOMIC DNA]</scope>
    <source>
        <strain evidence="2">Ribe_18-Q3-R11-54_BAT3C.373</strain>
    </source>
</reference>
<feature type="transmembrane region" description="Helical" evidence="1">
    <location>
        <begin position="20"/>
        <end position="38"/>
    </location>
</feature>
<evidence type="ECO:0000256" key="1">
    <source>
        <dbReference type="SAM" id="Phobius"/>
    </source>
</evidence>
<accession>A0A9D7XFI8</accession>
<gene>
    <name evidence="2" type="ORF">IPO85_15895</name>
</gene>
<proteinExistence type="predicted"/>
<comment type="caution">
    <text evidence="2">The sequence shown here is derived from an EMBL/GenBank/DDBJ whole genome shotgun (WGS) entry which is preliminary data.</text>
</comment>
<keyword evidence="1" id="KW-0812">Transmembrane</keyword>
<dbReference type="EMBL" id="JADKFW010000014">
    <property type="protein sequence ID" value="MBK9718960.1"/>
    <property type="molecule type" value="Genomic_DNA"/>
</dbReference>
<keyword evidence="1" id="KW-1133">Transmembrane helix</keyword>
<dbReference type="AlphaFoldDB" id="A0A9D7XFI8"/>
<name>A0A9D7XFI8_9BACT</name>
<feature type="transmembrane region" description="Helical" evidence="1">
    <location>
        <begin position="163"/>
        <end position="185"/>
    </location>
</feature>
<evidence type="ECO:0000313" key="2">
    <source>
        <dbReference type="EMBL" id="MBK9718960.1"/>
    </source>
</evidence>
<organism evidence="2 3">
    <name type="scientific">Candidatus Defluviibacterium haderslevense</name>
    <dbReference type="NCBI Taxonomy" id="2981993"/>
    <lineage>
        <taxon>Bacteria</taxon>
        <taxon>Pseudomonadati</taxon>
        <taxon>Bacteroidota</taxon>
        <taxon>Saprospiria</taxon>
        <taxon>Saprospirales</taxon>
        <taxon>Saprospiraceae</taxon>
        <taxon>Candidatus Defluviibacterium</taxon>
    </lineage>
</organism>
<dbReference type="Proteomes" id="UP000808349">
    <property type="component" value="Unassembled WGS sequence"/>
</dbReference>
<feature type="transmembrane region" description="Helical" evidence="1">
    <location>
        <begin position="125"/>
        <end position="148"/>
    </location>
</feature>
<sequence length="286" mass="33616">MKEIILKSCKSTMKQWRILIWVYFIQLAVVLFLGIQYHDILKDRFSYTLDFRKLILHYDHTIINDFLNTHWPSITNLFNQLKYLILIWLLLSIFLDGGLVFAATQKEQLTVKQVYKKASAYYFSFLKMAIIYLTIAAIWTSLVFLPLASNLEACIRYFSSEKYALWLIALIIIIWIKGMAILFAWSISSRVIKLEQDVSIFQSLKYGWNILIKNKTKTILILVLLIFIHLMLLWLYITLESSTGMTSPLLVFIFFILQQCFVFLRIGLRQSVYTGIALLHPSKRLE</sequence>
<feature type="transmembrane region" description="Helical" evidence="1">
    <location>
        <begin position="249"/>
        <end position="268"/>
    </location>
</feature>
<evidence type="ECO:0000313" key="3">
    <source>
        <dbReference type="Proteomes" id="UP000808349"/>
    </source>
</evidence>
<protein>
    <submittedName>
        <fullName evidence="2">Uncharacterized protein</fullName>
    </submittedName>
</protein>
<keyword evidence="1" id="KW-0472">Membrane</keyword>